<sequence length="74" mass="7942">MGNTFAVLPPRSRRILARWLLVLALAEVLVAGVGMWKAGWPFVAQFLLVTVCMTVAAALVAPPQAASRAQRPLT</sequence>
<dbReference type="RefSeq" id="WP_166276212.1">
    <property type="nucleotide sequence ID" value="NZ_JAANNP010000001.1"/>
</dbReference>
<dbReference type="EMBL" id="JAANNP010000001">
    <property type="protein sequence ID" value="NHC12211.1"/>
    <property type="molecule type" value="Genomic_DNA"/>
</dbReference>
<keyword evidence="1" id="KW-0472">Membrane</keyword>
<feature type="transmembrane region" description="Helical" evidence="1">
    <location>
        <begin position="42"/>
        <end position="61"/>
    </location>
</feature>
<evidence type="ECO:0000313" key="3">
    <source>
        <dbReference type="Proteomes" id="UP000800981"/>
    </source>
</evidence>
<comment type="caution">
    <text evidence="2">The sequence shown here is derived from an EMBL/GenBank/DDBJ whole genome shotgun (WGS) entry which is preliminary data.</text>
</comment>
<keyword evidence="1" id="KW-0812">Transmembrane</keyword>
<protein>
    <recommendedName>
        <fullName evidence="4">Sensor histidine kinase</fullName>
    </recommendedName>
</protein>
<evidence type="ECO:0008006" key="4">
    <source>
        <dbReference type="Google" id="ProtNLM"/>
    </source>
</evidence>
<feature type="transmembrane region" description="Helical" evidence="1">
    <location>
        <begin position="15"/>
        <end position="36"/>
    </location>
</feature>
<accession>A0ABX0GR15</accession>
<reference evidence="2 3" key="1">
    <citation type="submission" date="2020-03" db="EMBL/GenBank/DDBJ databases">
        <title>Two novel Motilibacter sp.</title>
        <authorList>
            <person name="Liu S."/>
        </authorList>
    </citation>
    <scope>NUCLEOTIDE SEQUENCE [LARGE SCALE GENOMIC DNA]</scope>
    <source>
        <strain evidence="2 3">E257</strain>
    </source>
</reference>
<proteinExistence type="predicted"/>
<evidence type="ECO:0000256" key="1">
    <source>
        <dbReference type="SAM" id="Phobius"/>
    </source>
</evidence>
<name>A0ABX0GR15_9ACTN</name>
<keyword evidence="1" id="KW-1133">Transmembrane helix</keyword>
<evidence type="ECO:0000313" key="2">
    <source>
        <dbReference type="EMBL" id="NHC12211.1"/>
    </source>
</evidence>
<keyword evidence="3" id="KW-1185">Reference proteome</keyword>
<organism evidence="2 3">
    <name type="scientific">Motilibacter deserti</name>
    <dbReference type="NCBI Taxonomy" id="2714956"/>
    <lineage>
        <taxon>Bacteria</taxon>
        <taxon>Bacillati</taxon>
        <taxon>Actinomycetota</taxon>
        <taxon>Actinomycetes</taxon>
        <taxon>Motilibacterales</taxon>
        <taxon>Motilibacteraceae</taxon>
        <taxon>Motilibacter</taxon>
    </lineage>
</organism>
<gene>
    <name evidence="2" type="ORF">G9H71_00245</name>
</gene>
<dbReference type="Proteomes" id="UP000800981">
    <property type="component" value="Unassembled WGS sequence"/>
</dbReference>